<sequence>MSDKKWFPYLLVAPSFIIVVLFVIVPMINSIFQSFEHPDDGSFTFENYLYFFTDEVQKENILYTLVIVLVTVVLTFIVSYALAIFLRFSKSKVAGWIGWLVLIPRFVPGLVAVYSMILMIRDAGVLSRIANFFGYDLSLGWMYEMEGIVLMNLWFNIPFSTLILLSALSNVKDSHVDSLKDVGGNNFQVLTKLLLPITYKDMFMSMTFVFMGNIGSFTTPFLMGGNHPKMLGVVLYDQFNSYMDYERAAALSVIMFVLCSFAAVAYIASNLREEGWEKG</sequence>
<keyword evidence="5 8" id="KW-0812">Transmembrane</keyword>
<feature type="transmembrane region" description="Helical" evidence="8">
    <location>
        <begin position="93"/>
        <end position="117"/>
    </location>
</feature>
<dbReference type="AlphaFoldDB" id="A0A839A5F0"/>
<evidence type="ECO:0000313" key="10">
    <source>
        <dbReference type="EMBL" id="MBA5728933.1"/>
    </source>
</evidence>
<keyword evidence="4" id="KW-1003">Cell membrane</keyword>
<dbReference type="SUPFAM" id="SSF161098">
    <property type="entry name" value="MetI-like"/>
    <property type="match status" value="1"/>
</dbReference>
<dbReference type="InterPro" id="IPR035906">
    <property type="entry name" value="MetI-like_sf"/>
</dbReference>
<keyword evidence="6 8" id="KW-1133">Transmembrane helix</keyword>
<evidence type="ECO:0000256" key="5">
    <source>
        <dbReference type="ARBA" id="ARBA00022692"/>
    </source>
</evidence>
<dbReference type="Gene3D" id="1.10.3720.10">
    <property type="entry name" value="MetI-like"/>
    <property type="match status" value="1"/>
</dbReference>
<evidence type="ECO:0000256" key="6">
    <source>
        <dbReference type="ARBA" id="ARBA00022989"/>
    </source>
</evidence>
<keyword evidence="7 8" id="KW-0472">Membrane</keyword>
<feature type="transmembrane region" description="Helical" evidence="8">
    <location>
        <begin position="7"/>
        <end position="28"/>
    </location>
</feature>
<proteinExistence type="inferred from homology"/>
<feature type="transmembrane region" description="Helical" evidence="8">
    <location>
        <begin position="248"/>
        <end position="268"/>
    </location>
</feature>
<evidence type="ECO:0000259" key="9">
    <source>
        <dbReference type="PROSITE" id="PS50928"/>
    </source>
</evidence>
<comment type="similarity">
    <text evidence="2">Belongs to the binding-protein-dependent transport system permease family. CysTW subfamily.</text>
</comment>
<dbReference type="CDD" id="cd06261">
    <property type="entry name" value="TM_PBP2"/>
    <property type="match status" value="1"/>
</dbReference>
<feature type="transmembrane region" description="Helical" evidence="8">
    <location>
        <begin position="148"/>
        <end position="168"/>
    </location>
</feature>
<dbReference type="InterPro" id="IPR000515">
    <property type="entry name" value="MetI-like"/>
</dbReference>
<evidence type="ECO:0000313" key="11">
    <source>
        <dbReference type="Proteomes" id="UP000571018"/>
    </source>
</evidence>
<dbReference type="GO" id="GO:0005886">
    <property type="term" value="C:plasma membrane"/>
    <property type="evidence" value="ECO:0007669"/>
    <property type="project" value="UniProtKB-SubCell"/>
</dbReference>
<feature type="transmembrane region" description="Helical" evidence="8">
    <location>
        <begin position="61"/>
        <end position="86"/>
    </location>
</feature>
<dbReference type="GO" id="GO:0055085">
    <property type="term" value="P:transmembrane transport"/>
    <property type="evidence" value="ECO:0007669"/>
    <property type="project" value="InterPro"/>
</dbReference>
<gene>
    <name evidence="10" type="ORF">HW423_03935</name>
</gene>
<comment type="caution">
    <text evidence="10">The sequence shown here is derived from an EMBL/GenBank/DDBJ whole genome shotgun (WGS) entry which is preliminary data.</text>
</comment>
<protein>
    <submittedName>
        <fullName evidence="10">ABC transporter permease subunit</fullName>
    </submittedName>
</protein>
<reference evidence="10 11" key="1">
    <citation type="submission" date="2020-06" db="EMBL/GenBank/DDBJ databases">
        <title>Reclassification of Facklamia ignava, Facklamia soureckii and Facklami tabacinasalis as Falseniella iganva gen. nov., comb. nov., Hutsoniella ignava gen. nov., comb. nov., and Ruoffia tabacinasalis gen. nov., comb. nov and description of Ruoffia haltotolerans sp. nov., isolated from hypersaline Inland Sea of Qatar.</title>
        <authorList>
            <person name="Fotedar R."/>
            <person name="Sankaranarayanan K."/>
            <person name="Lawson P."/>
            <person name="Caldwell M."/>
            <person name="Zeyara A."/>
            <person name="Al Malki A."/>
            <person name="Ali M."/>
        </authorList>
    </citation>
    <scope>NUCLEOTIDE SEQUENCE [LARGE SCALE GENOMIC DNA]</scope>
    <source>
        <strain evidence="10 11">INB8</strain>
    </source>
</reference>
<dbReference type="Proteomes" id="UP000571018">
    <property type="component" value="Unassembled WGS sequence"/>
</dbReference>
<feature type="domain" description="ABC transmembrane type-1" evidence="9">
    <location>
        <begin position="61"/>
        <end position="266"/>
    </location>
</feature>
<evidence type="ECO:0000256" key="4">
    <source>
        <dbReference type="ARBA" id="ARBA00022475"/>
    </source>
</evidence>
<dbReference type="PROSITE" id="PS50928">
    <property type="entry name" value="ABC_TM1"/>
    <property type="match status" value="1"/>
</dbReference>
<evidence type="ECO:0000256" key="1">
    <source>
        <dbReference type="ARBA" id="ARBA00004651"/>
    </source>
</evidence>
<accession>A0A839A5F0</accession>
<keyword evidence="11" id="KW-1185">Reference proteome</keyword>
<keyword evidence="3 8" id="KW-0813">Transport</keyword>
<organism evidence="10 11">
    <name type="scientific">Ruoffia halotolerans</name>
    <dbReference type="NCBI Taxonomy" id="2748684"/>
    <lineage>
        <taxon>Bacteria</taxon>
        <taxon>Bacillati</taxon>
        <taxon>Bacillota</taxon>
        <taxon>Bacilli</taxon>
        <taxon>Lactobacillales</taxon>
        <taxon>Aerococcaceae</taxon>
        <taxon>Ruoffia</taxon>
    </lineage>
</organism>
<feature type="transmembrane region" description="Helical" evidence="8">
    <location>
        <begin position="202"/>
        <end position="223"/>
    </location>
</feature>
<dbReference type="RefSeq" id="WP_218930650.1">
    <property type="nucleotide sequence ID" value="NZ_JACAOA010000007.1"/>
</dbReference>
<evidence type="ECO:0000256" key="2">
    <source>
        <dbReference type="ARBA" id="ARBA00007069"/>
    </source>
</evidence>
<dbReference type="PANTHER" id="PTHR42929:SF1">
    <property type="entry name" value="INNER MEMBRANE ABC TRANSPORTER PERMEASE PROTEIN YDCU-RELATED"/>
    <property type="match status" value="1"/>
</dbReference>
<evidence type="ECO:0000256" key="8">
    <source>
        <dbReference type="RuleBase" id="RU363032"/>
    </source>
</evidence>
<dbReference type="PANTHER" id="PTHR42929">
    <property type="entry name" value="INNER MEMBRANE ABC TRANSPORTER PERMEASE PROTEIN YDCU-RELATED-RELATED"/>
    <property type="match status" value="1"/>
</dbReference>
<name>A0A839A5F0_9LACT</name>
<comment type="subcellular location">
    <subcellularLocation>
        <location evidence="1 8">Cell membrane</location>
        <topology evidence="1 8">Multi-pass membrane protein</topology>
    </subcellularLocation>
</comment>
<evidence type="ECO:0000256" key="7">
    <source>
        <dbReference type="ARBA" id="ARBA00023136"/>
    </source>
</evidence>
<evidence type="ECO:0000256" key="3">
    <source>
        <dbReference type="ARBA" id="ARBA00022448"/>
    </source>
</evidence>
<dbReference type="Pfam" id="PF00528">
    <property type="entry name" value="BPD_transp_1"/>
    <property type="match status" value="1"/>
</dbReference>
<dbReference type="EMBL" id="JACAOA010000007">
    <property type="protein sequence ID" value="MBA5728933.1"/>
    <property type="molecule type" value="Genomic_DNA"/>
</dbReference>